<evidence type="ECO:0000259" key="1">
    <source>
        <dbReference type="Pfam" id="PF00534"/>
    </source>
</evidence>
<evidence type="ECO:0000259" key="2">
    <source>
        <dbReference type="Pfam" id="PF13439"/>
    </source>
</evidence>
<dbReference type="GO" id="GO:1901135">
    <property type="term" value="P:carbohydrate derivative metabolic process"/>
    <property type="evidence" value="ECO:0007669"/>
    <property type="project" value="UniProtKB-ARBA"/>
</dbReference>
<sequence length="368" mass="41450">MKIAHVQVIPKLSGVQQITLDILSGLDRNSKCAGEITDKTVICGEIFDNDFVELFSVQGIKIISIPSLKREIGLHDVKCFFELYKLFRNEQYNIVHTNSTKPGIIARIAAKCAGTKRVIHTVHGIAFHAHANIISRLIFYILENIATLFGDVNITVNKLYTKYYPFVKSKVIYNGVDFEKLTPVKNTKINEMHFAFFGRLDEQKNPLEFIKAVKIVLNTYSGPIKPKFTLAGDGELRNKCCQMVADFNLQDKIYMPGWINDKSKFLNEVDVLCQPSKWEAFGLVFVEAAYFGIPSIATNVEGIPEVVLPSETGILYDGGAEALAACMLSYLTDRQLLAEHGINAKKYVTQNFTKEKMVSEYCSVYFEK</sequence>
<dbReference type="Pfam" id="PF13439">
    <property type="entry name" value="Glyco_transf_4"/>
    <property type="match status" value="1"/>
</dbReference>
<dbReference type="EMBL" id="JAQGEC010000001">
    <property type="protein sequence ID" value="MDR9888880.1"/>
    <property type="molecule type" value="Genomic_DNA"/>
</dbReference>
<comment type="caution">
    <text evidence="3">The sequence shown here is derived from an EMBL/GenBank/DDBJ whole genome shotgun (WGS) entry which is preliminary data.</text>
</comment>
<name>A0AAE4ITB3_9ENTR</name>
<organism evidence="3 4">
    <name type="scientific">Pseudenterobacter timonensis</name>
    <dbReference type="NCBI Taxonomy" id="1755099"/>
    <lineage>
        <taxon>Bacteria</taxon>
        <taxon>Pseudomonadati</taxon>
        <taxon>Pseudomonadota</taxon>
        <taxon>Gammaproteobacteria</taxon>
        <taxon>Enterobacterales</taxon>
        <taxon>Enterobacteriaceae</taxon>
        <taxon>Pseudenterobacter</taxon>
    </lineage>
</organism>
<accession>A0AAE4ITB3</accession>
<dbReference type="AlphaFoldDB" id="A0AAE4ITB3"/>
<gene>
    <name evidence="3" type="ORF">O7047_01310</name>
</gene>
<dbReference type="RefSeq" id="WP_310824008.1">
    <property type="nucleotide sequence ID" value="NZ_JAQGEC010000001.1"/>
</dbReference>
<dbReference type="PANTHER" id="PTHR12526">
    <property type="entry name" value="GLYCOSYLTRANSFERASE"/>
    <property type="match status" value="1"/>
</dbReference>
<reference evidence="3" key="1">
    <citation type="submission" date="2022-12" db="EMBL/GenBank/DDBJ databases">
        <title>NDM-1 containing novel ST 2018 Pseudenterobacter timonensis.</title>
        <authorList>
            <person name="Halder G."/>
            <person name="Mandal S."/>
            <person name="Dutta S."/>
        </authorList>
    </citation>
    <scope>NUCLEOTIDE SEQUENCE</scope>
    <source>
        <strain evidence="3">CNCI147</strain>
    </source>
</reference>
<evidence type="ECO:0000313" key="3">
    <source>
        <dbReference type="EMBL" id="MDR9888880.1"/>
    </source>
</evidence>
<protein>
    <submittedName>
        <fullName evidence="3">Glycosyltransferase family 4 protein</fullName>
    </submittedName>
</protein>
<feature type="domain" description="Glycosyltransferase subfamily 4-like N-terminal" evidence="2">
    <location>
        <begin position="52"/>
        <end position="179"/>
    </location>
</feature>
<evidence type="ECO:0000313" key="4">
    <source>
        <dbReference type="Proteomes" id="UP001248822"/>
    </source>
</evidence>
<dbReference type="Gene3D" id="3.40.50.2000">
    <property type="entry name" value="Glycogen Phosphorylase B"/>
    <property type="match status" value="2"/>
</dbReference>
<dbReference type="CDD" id="cd03808">
    <property type="entry name" value="GT4_CapM-like"/>
    <property type="match status" value="1"/>
</dbReference>
<feature type="domain" description="Glycosyl transferase family 1" evidence="1">
    <location>
        <begin position="187"/>
        <end position="346"/>
    </location>
</feature>
<proteinExistence type="predicted"/>
<dbReference type="Proteomes" id="UP001248822">
    <property type="component" value="Unassembled WGS sequence"/>
</dbReference>
<dbReference type="PANTHER" id="PTHR12526:SF630">
    <property type="entry name" value="GLYCOSYLTRANSFERASE"/>
    <property type="match status" value="1"/>
</dbReference>
<dbReference type="Pfam" id="PF00534">
    <property type="entry name" value="Glycos_transf_1"/>
    <property type="match status" value="1"/>
</dbReference>
<dbReference type="InterPro" id="IPR028098">
    <property type="entry name" value="Glyco_trans_4-like_N"/>
</dbReference>
<dbReference type="SUPFAM" id="SSF53756">
    <property type="entry name" value="UDP-Glycosyltransferase/glycogen phosphorylase"/>
    <property type="match status" value="1"/>
</dbReference>
<dbReference type="GO" id="GO:0016757">
    <property type="term" value="F:glycosyltransferase activity"/>
    <property type="evidence" value="ECO:0007669"/>
    <property type="project" value="InterPro"/>
</dbReference>
<dbReference type="InterPro" id="IPR001296">
    <property type="entry name" value="Glyco_trans_1"/>
</dbReference>